<gene>
    <name evidence="2" type="ORF">SMAR0320_LOCUS22998</name>
</gene>
<evidence type="ECO:0000313" key="2">
    <source>
        <dbReference type="EMBL" id="CAD9630673.1"/>
    </source>
</evidence>
<protein>
    <submittedName>
        <fullName evidence="2">Uncharacterized protein</fullName>
    </submittedName>
</protein>
<keyword evidence="1" id="KW-0812">Transmembrane</keyword>
<proteinExistence type="predicted"/>
<feature type="transmembrane region" description="Helical" evidence="1">
    <location>
        <begin position="94"/>
        <end position="117"/>
    </location>
</feature>
<organism evidence="2">
    <name type="scientific">Skeletonema marinoi</name>
    <dbReference type="NCBI Taxonomy" id="267567"/>
    <lineage>
        <taxon>Eukaryota</taxon>
        <taxon>Sar</taxon>
        <taxon>Stramenopiles</taxon>
        <taxon>Ochrophyta</taxon>
        <taxon>Bacillariophyta</taxon>
        <taxon>Coscinodiscophyceae</taxon>
        <taxon>Thalassiosirophycidae</taxon>
        <taxon>Thalassiosirales</taxon>
        <taxon>Skeletonemataceae</taxon>
        <taxon>Skeletonema</taxon>
        <taxon>Skeletonema marinoi-dohrnii complex</taxon>
    </lineage>
</organism>
<name>A0A7S2Q2B1_9STRA</name>
<reference evidence="2" key="1">
    <citation type="submission" date="2021-01" db="EMBL/GenBank/DDBJ databases">
        <authorList>
            <person name="Corre E."/>
            <person name="Pelletier E."/>
            <person name="Niang G."/>
            <person name="Scheremetjew M."/>
            <person name="Finn R."/>
            <person name="Kale V."/>
            <person name="Holt S."/>
            <person name="Cochrane G."/>
            <person name="Meng A."/>
            <person name="Brown T."/>
            <person name="Cohen L."/>
        </authorList>
    </citation>
    <scope>NUCLEOTIDE SEQUENCE</scope>
    <source>
        <strain evidence="2">SM1012Den-03</strain>
    </source>
</reference>
<feature type="transmembrane region" description="Helical" evidence="1">
    <location>
        <begin position="6"/>
        <end position="24"/>
    </location>
</feature>
<dbReference type="EMBL" id="HBGZ01032187">
    <property type="protein sequence ID" value="CAD9630673.1"/>
    <property type="molecule type" value="Transcribed_RNA"/>
</dbReference>
<accession>A0A7S2Q2B1</accession>
<dbReference type="AlphaFoldDB" id="A0A7S2Q2B1"/>
<keyword evidence="1" id="KW-1133">Transmembrane helix</keyword>
<evidence type="ECO:0000256" key="1">
    <source>
        <dbReference type="SAM" id="Phobius"/>
    </source>
</evidence>
<feature type="transmembrane region" description="Helical" evidence="1">
    <location>
        <begin position="44"/>
        <end position="64"/>
    </location>
</feature>
<keyword evidence="1" id="KW-0472">Membrane</keyword>
<sequence>MGLAISIFIALPVGAVVGCCLGPCATKAFEASPLKRQCCSFRTLLFPSFLAIGVLGLFVPLFVLCARYDGVSVSTALTEGACWSTGGQMPYTGLGFAAGIITGIGLTGCVWLLIALLRSRAADKDQSLQVVDVEQGSEAIVNDSDCEQDSNNNNTTITVS</sequence>